<evidence type="ECO:0000256" key="1">
    <source>
        <dbReference type="ARBA" id="ARBA00002521"/>
    </source>
</evidence>
<dbReference type="Proteomes" id="UP000540989">
    <property type="component" value="Unassembled WGS sequence"/>
</dbReference>
<evidence type="ECO:0000256" key="6">
    <source>
        <dbReference type="HAMAP-Rule" id="MF_01974"/>
    </source>
</evidence>
<dbReference type="PROSITE" id="PS00680">
    <property type="entry name" value="MAP_1"/>
    <property type="match status" value="1"/>
</dbReference>
<feature type="binding site" evidence="6">
    <location>
        <position position="79"/>
    </location>
    <ligand>
        <name>substrate</name>
    </ligand>
</feature>
<dbReference type="RefSeq" id="WP_184213782.1">
    <property type="nucleotide sequence ID" value="NZ_JACHIP010000001.1"/>
</dbReference>
<sequence length="250" mass="26581">MAIVIKTRAEIEKMRESGKLLRQVHDVLAPLVVPGATTMDLENAANAKIATFSGVKAAFKGYHGFPAALCTSVNAQVVHGIPNEKVVLKDGDLVSIDCGLILDGYYSDAAVSYAVGKASPQTQRLLDVTKASLEEAIKFAVVGGRLFDIGAAVQTMCEAEGFGVVRDFVGHGIGRSMHEDPQVPNFGTKGKGPRLKEGMVLAIEPMINAGKPEVKTLKDGWTAVTVDGSYSAHFEHTVAITKDGPYVLTR</sequence>
<dbReference type="EMBL" id="JACHIP010000001">
    <property type="protein sequence ID" value="MBB5056088.1"/>
    <property type="molecule type" value="Genomic_DNA"/>
</dbReference>
<feature type="binding site" evidence="6">
    <location>
        <position position="235"/>
    </location>
    <ligand>
        <name>a divalent metal cation</name>
        <dbReference type="ChEBI" id="CHEBI:60240"/>
        <label>1</label>
    </ligand>
</feature>
<dbReference type="AlphaFoldDB" id="A0A7W8E1Q4"/>
<comment type="catalytic activity">
    <reaction evidence="6 7">
        <text>Release of N-terminal amino acids, preferentially methionine, from peptides and arylamides.</text>
        <dbReference type="EC" id="3.4.11.18"/>
    </reaction>
</comment>
<evidence type="ECO:0000313" key="9">
    <source>
        <dbReference type="EMBL" id="MBB5056088.1"/>
    </source>
</evidence>
<feature type="binding site" evidence="6">
    <location>
        <position position="204"/>
    </location>
    <ligand>
        <name>a divalent metal cation</name>
        <dbReference type="ChEBI" id="CHEBI:60240"/>
        <label>2</label>
        <note>catalytic</note>
    </ligand>
</feature>
<comment type="caution">
    <text evidence="9">The sequence shown here is derived from an EMBL/GenBank/DDBJ whole genome shotgun (WGS) entry which is preliminary data.</text>
</comment>
<feature type="domain" description="Peptidase M24" evidence="8">
    <location>
        <begin position="12"/>
        <end position="242"/>
    </location>
</feature>
<dbReference type="Gene3D" id="3.90.230.10">
    <property type="entry name" value="Creatinase/methionine aminopeptidase superfamily"/>
    <property type="match status" value="1"/>
</dbReference>
<comment type="cofactor">
    <cofactor evidence="6">
        <name>Co(2+)</name>
        <dbReference type="ChEBI" id="CHEBI:48828"/>
    </cofactor>
    <cofactor evidence="6">
        <name>Zn(2+)</name>
        <dbReference type="ChEBI" id="CHEBI:29105"/>
    </cofactor>
    <cofactor evidence="6">
        <name>Mn(2+)</name>
        <dbReference type="ChEBI" id="CHEBI:29035"/>
    </cofactor>
    <cofactor evidence="6">
        <name>Fe(2+)</name>
        <dbReference type="ChEBI" id="CHEBI:29033"/>
    </cofactor>
    <text evidence="6">Binds 2 divalent metal cations per subunit. Has a high-affinity and a low affinity metal-binding site. The true nature of the physiological cofactor is under debate. The enzyme is active with cobalt, zinc, manganese or divalent iron ions. Most likely, methionine aminopeptidases function as mononuclear Fe(2+)-metalloproteases under physiological conditions, and the catalytically relevant metal-binding site has been assigned to the histidine-containing high-affinity site.</text>
</comment>
<dbReference type="GO" id="GO:0006508">
    <property type="term" value="P:proteolysis"/>
    <property type="evidence" value="ECO:0007669"/>
    <property type="project" value="UniProtKB-KW"/>
</dbReference>
<feature type="binding site" evidence="6">
    <location>
        <position position="108"/>
    </location>
    <ligand>
        <name>a divalent metal cation</name>
        <dbReference type="ChEBI" id="CHEBI:60240"/>
        <label>1</label>
    </ligand>
</feature>
<evidence type="ECO:0000313" key="10">
    <source>
        <dbReference type="Proteomes" id="UP000540989"/>
    </source>
</evidence>
<dbReference type="GO" id="GO:0005829">
    <property type="term" value="C:cytosol"/>
    <property type="evidence" value="ECO:0007669"/>
    <property type="project" value="TreeGrafter"/>
</dbReference>
<keyword evidence="5 6" id="KW-0378">Hydrolase</keyword>
<dbReference type="InterPro" id="IPR000994">
    <property type="entry name" value="Pept_M24"/>
</dbReference>
<dbReference type="Pfam" id="PF00557">
    <property type="entry name" value="Peptidase_M24"/>
    <property type="match status" value="1"/>
</dbReference>
<feature type="binding site" evidence="6">
    <location>
        <position position="178"/>
    </location>
    <ligand>
        <name>substrate</name>
    </ligand>
</feature>
<feature type="binding site" evidence="6">
    <location>
        <position position="108"/>
    </location>
    <ligand>
        <name>a divalent metal cation</name>
        <dbReference type="ChEBI" id="CHEBI:60240"/>
        <label>2</label>
        <note>catalytic</note>
    </ligand>
</feature>
<organism evidence="9 10">
    <name type="scientific">Granulicella aggregans</name>
    <dbReference type="NCBI Taxonomy" id="474949"/>
    <lineage>
        <taxon>Bacteria</taxon>
        <taxon>Pseudomonadati</taxon>
        <taxon>Acidobacteriota</taxon>
        <taxon>Terriglobia</taxon>
        <taxon>Terriglobales</taxon>
        <taxon>Acidobacteriaceae</taxon>
        <taxon>Granulicella</taxon>
    </lineage>
</organism>
<dbReference type="GO" id="GO:0004239">
    <property type="term" value="F:initiator methionyl aminopeptidase activity"/>
    <property type="evidence" value="ECO:0007669"/>
    <property type="project" value="UniProtKB-UniRule"/>
</dbReference>
<dbReference type="PRINTS" id="PR00599">
    <property type="entry name" value="MAPEPTIDASE"/>
</dbReference>
<keyword evidence="2 6" id="KW-0031">Aminopeptidase</keyword>
<keyword evidence="4 6" id="KW-0479">Metal-binding</keyword>
<dbReference type="PANTHER" id="PTHR43330:SF27">
    <property type="entry name" value="METHIONINE AMINOPEPTIDASE"/>
    <property type="match status" value="1"/>
</dbReference>
<keyword evidence="3 6" id="KW-0645">Protease</keyword>
<evidence type="ECO:0000256" key="4">
    <source>
        <dbReference type="ARBA" id="ARBA00022723"/>
    </source>
</evidence>
<evidence type="ECO:0000256" key="2">
    <source>
        <dbReference type="ARBA" id="ARBA00022438"/>
    </source>
</evidence>
<dbReference type="GO" id="GO:0070006">
    <property type="term" value="F:metalloaminopeptidase activity"/>
    <property type="evidence" value="ECO:0007669"/>
    <property type="project" value="UniProtKB-UniRule"/>
</dbReference>
<comment type="function">
    <text evidence="1 6">Removes the N-terminal methionine from nascent proteins. The N-terminal methionine is often cleaved when the second residue in the primary sequence is small and uncharged (Met-Ala-, Cys, Gly, Pro, Ser, Thr, or Val). Requires deformylation of the N(alpha)-formylated initiator methionine before it can be hydrolyzed.</text>
</comment>
<comment type="subunit">
    <text evidence="6">Monomer.</text>
</comment>
<proteinExistence type="inferred from homology"/>
<protein>
    <recommendedName>
        <fullName evidence="6 7">Methionine aminopeptidase</fullName>
        <shortName evidence="6">MAP</shortName>
        <shortName evidence="6">MetAP</shortName>
        <ecNumber evidence="6 7">3.4.11.18</ecNumber>
    </recommendedName>
    <alternativeName>
        <fullName evidence="6">Peptidase M</fullName>
    </alternativeName>
</protein>
<dbReference type="InterPro" id="IPR002467">
    <property type="entry name" value="Pept_M24A_MAP1"/>
</dbReference>
<dbReference type="SUPFAM" id="SSF55920">
    <property type="entry name" value="Creatinase/aminopeptidase"/>
    <property type="match status" value="1"/>
</dbReference>
<reference evidence="9 10" key="1">
    <citation type="submission" date="2020-08" db="EMBL/GenBank/DDBJ databases">
        <title>Genomic Encyclopedia of Type Strains, Phase IV (KMG-V): Genome sequencing to study the core and pangenomes of soil and plant-associated prokaryotes.</title>
        <authorList>
            <person name="Whitman W."/>
        </authorList>
    </citation>
    <scope>NUCLEOTIDE SEQUENCE [LARGE SCALE GENOMIC DNA]</scope>
    <source>
        <strain evidence="9 10">M8UP14</strain>
    </source>
</reference>
<feature type="binding site" evidence="6">
    <location>
        <position position="97"/>
    </location>
    <ligand>
        <name>a divalent metal cation</name>
        <dbReference type="ChEBI" id="CHEBI:60240"/>
        <label>1</label>
    </ligand>
</feature>
<gene>
    <name evidence="6" type="primary">map</name>
    <name evidence="9" type="ORF">HDF16_000757</name>
</gene>
<comment type="similarity">
    <text evidence="6">Belongs to the peptidase M24A family. Methionine aminopeptidase type 1 subfamily.</text>
</comment>
<feature type="binding site" evidence="6">
    <location>
        <position position="235"/>
    </location>
    <ligand>
        <name>a divalent metal cation</name>
        <dbReference type="ChEBI" id="CHEBI:60240"/>
        <label>2</label>
        <note>catalytic</note>
    </ligand>
</feature>
<evidence type="ECO:0000256" key="3">
    <source>
        <dbReference type="ARBA" id="ARBA00022670"/>
    </source>
</evidence>
<evidence type="ECO:0000256" key="5">
    <source>
        <dbReference type="ARBA" id="ARBA00022801"/>
    </source>
</evidence>
<dbReference type="NCBIfam" id="TIGR00500">
    <property type="entry name" value="met_pdase_I"/>
    <property type="match status" value="1"/>
</dbReference>
<dbReference type="GO" id="GO:0046872">
    <property type="term" value="F:metal ion binding"/>
    <property type="evidence" value="ECO:0007669"/>
    <property type="project" value="UniProtKB-UniRule"/>
</dbReference>
<feature type="binding site" evidence="6">
    <location>
        <position position="171"/>
    </location>
    <ligand>
        <name>a divalent metal cation</name>
        <dbReference type="ChEBI" id="CHEBI:60240"/>
        <label>2</label>
        <note>catalytic</note>
    </ligand>
</feature>
<dbReference type="EC" id="3.4.11.18" evidence="6 7"/>
<dbReference type="InterPro" id="IPR036005">
    <property type="entry name" value="Creatinase/aminopeptidase-like"/>
</dbReference>
<evidence type="ECO:0000256" key="7">
    <source>
        <dbReference type="RuleBase" id="RU003653"/>
    </source>
</evidence>
<accession>A0A7W8E1Q4</accession>
<keyword evidence="10" id="KW-1185">Reference proteome</keyword>
<evidence type="ECO:0000259" key="8">
    <source>
        <dbReference type="Pfam" id="PF00557"/>
    </source>
</evidence>
<dbReference type="CDD" id="cd01086">
    <property type="entry name" value="MetAP1"/>
    <property type="match status" value="1"/>
</dbReference>
<dbReference type="InterPro" id="IPR001714">
    <property type="entry name" value="Pept_M24_MAP"/>
</dbReference>
<name>A0A7W8E1Q4_9BACT</name>
<dbReference type="HAMAP" id="MF_01974">
    <property type="entry name" value="MetAP_1"/>
    <property type="match status" value="1"/>
</dbReference>
<dbReference type="PANTHER" id="PTHR43330">
    <property type="entry name" value="METHIONINE AMINOPEPTIDASE"/>
    <property type="match status" value="1"/>
</dbReference>